<organism evidence="8 9">
    <name type="scientific">Clostridium thermobutyricum DSM 4928</name>
    <dbReference type="NCBI Taxonomy" id="1121339"/>
    <lineage>
        <taxon>Bacteria</taxon>
        <taxon>Bacillati</taxon>
        <taxon>Bacillota</taxon>
        <taxon>Clostridia</taxon>
        <taxon>Eubacteriales</taxon>
        <taxon>Clostridiaceae</taxon>
        <taxon>Clostridium</taxon>
    </lineage>
</organism>
<name>A0A1V4STW4_9CLOT</name>
<dbReference type="PANTHER" id="PTHR33677:SF4">
    <property type="entry name" value="COPPER-SENSING TRANSCRIPTIONAL REPRESSOR CSOR"/>
    <property type="match status" value="1"/>
</dbReference>
<reference evidence="8 9" key="1">
    <citation type="submission" date="2016-02" db="EMBL/GenBank/DDBJ databases">
        <title>Genome sequence of Clostridium thermobutyricum DSM 4928.</title>
        <authorList>
            <person name="Poehlein A."/>
            <person name="Daniel R."/>
        </authorList>
    </citation>
    <scope>NUCLEOTIDE SEQUENCE [LARGE SCALE GENOMIC DNA]</scope>
    <source>
        <strain evidence="8 9">DSM 4928</strain>
    </source>
</reference>
<dbReference type="RefSeq" id="WP_002596706.1">
    <property type="nucleotide sequence ID" value="NZ_LTAY01000048.1"/>
</dbReference>
<accession>A0A1V4STW4</accession>
<comment type="subunit">
    <text evidence="2">Homodimer.</text>
</comment>
<gene>
    <name evidence="8" type="primary">csoR_2</name>
    <name evidence="8" type="ORF">CLTHE_18640</name>
</gene>
<proteinExistence type="predicted"/>
<evidence type="ECO:0000313" key="8">
    <source>
        <dbReference type="EMBL" id="OPX47301.1"/>
    </source>
</evidence>
<feature type="coiled-coil region" evidence="7">
    <location>
        <begin position="62"/>
        <end position="89"/>
    </location>
</feature>
<dbReference type="PANTHER" id="PTHR33677">
    <property type="entry name" value="TRANSCRIPTIONAL REPRESSOR FRMR-RELATED"/>
    <property type="match status" value="1"/>
</dbReference>
<dbReference type="Gene3D" id="1.20.58.1000">
    <property type="entry name" value="Metal-sensitive repressor, helix protomer"/>
    <property type="match status" value="1"/>
</dbReference>
<evidence type="ECO:0000256" key="5">
    <source>
        <dbReference type="ARBA" id="ARBA00039938"/>
    </source>
</evidence>
<dbReference type="InterPro" id="IPR038390">
    <property type="entry name" value="Metal_Tscrpt_repr_sf"/>
</dbReference>
<dbReference type="InterPro" id="IPR003735">
    <property type="entry name" value="Metal_Tscrpt_repr"/>
</dbReference>
<keyword evidence="7" id="KW-0175">Coiled coil</keyword>
<evidence type="ECO:0000256" key="2">
    <source>
        <dbReference type="ARBA" id="ARBA00011738"/>
    </source>
</evidence>
<dbReference type="Proteomes" id="UP000191448">
    <property type="component" value="Unassembled WGS sequence"/>
</dbReference>
<dbReference type="GO" id="GO:0003677">
    <property type="term" value="F:DNA binding"/>
    <property type="evidence" value="ECO:0007669"/>
    <property type="project" value="InterPro"/>
</dbReference>
<sequence>MNDEKKKAVQLLKTARGQIEGIIKMIEDERYCIDISNQLMAVTALIKKSNKHILEQHLHGCVKAAFENEADKEKKLEELNKVIAKLMGN</sequence>
<evidence type="ECO:0000256" key="3">
    <source>
        <dbReference type="ARBA" id="ARBA00022490"/>
    </source>
</evidence>
<evidence type="ECO:0000313" key="9">
    <source>
        <dbReference type="Proteomes" id="UP000191448"/>
    </source>
</evidence>
<dbReference type="EMBL" id="LTAY01000048">
    <property type="protein sequence ID" value="OPX47301.1"/>
    <property type="molecule type" value="Genomic_DNA"/>
</dbReference>
<dbReference type="Pfam" id="PF02583">
    <property type="entry name" value="Trns_repr_metal"/>
    <property type="match status" value="1"/>
</dbReference>
<dbReference type="AlphaFoldDB" id="A0A1V4STW4"/>
<comment type="subcellular location">
    <subcellularLocation>
        <location evidence="1">Cytoplasm</location>
    </subcellularLocation>
</comment>
<dbReference type="OrthoDB" id="9811244at2"/>
<dbReference type="GO" id="GO:0046872">
    <property type="term" value="F:metal ion binding"/>
    <property type="evidence" value="ECO:0007669"/>
    <property type="project" value="UniProtKB-KW"/>
</dbReference>
<evidence type="ECO:0000256" key="4">
    <source>
        <dbReference type="ARBA" id="ARBA00022723"/>
    </source>
</evidence>
<evidence type="ECO:0000256" key="7">
    <source>
        <dbReference type="SAM" id="Coils"/>
    </source>
</evidence>
<dbReference type="CDD" id="cd10159">
    <property type="entry name" value="CsoR-like_DUF156_2"/>
    <property type="match status" value="1"/>
</dbReference>
<comment type="caution">
    <text evidence="8">The sequence shown here is derived from an EMBL/GenBank/DDBJ whole genome shotgun (WGS) entry which is preliminary data.</text>
</comment>
<evidence type="ECO:0000256" key="6">
    <source>
        <dbReference type="ARBA" id="ARBA00041544"/>
    </source>
</evidence>
<protein>
    <recommendedName>
        <fullName evidence="5">Copper-sensing transcriptional repressor CsoR</fullName>
    </recommendedName>
    <alternativeName>
        <fullName evidence="6">Copper-sensitive operon repressor</fullName>
    </alternativeName>
</protein>
<dbReference type="GO" id="GO:0045892">
    <property type="term" value="P:negative regulation of DNA-templated transcription"/>
    <property type="evidence" value="ECO:0007669"/>
    <property type="project" value="UniProtKB-ARBA"/>
</dbReference>
<keyword evidence="4" id="KW-0479">Metal-binding</keyword>
<evidence type="ECO:0000256" key="1">
    <source>
        <dbReference type="ARBA" id="ARBA00004496"/>
    </source>
</evidence>
<dbReference type="GO" id="GO:0005737">
    <property type="term" value="C:cytoplasm"/>
    <property type="evidence" value="ECO:0007669"/>
    <property type="project" value="UniProtKB-SubCell"/>
</dbReference>
<keyword evidence="3" id="KW-0963">Cytoplasm</keyword>